<dbReference type="Pfam" id="PF17930">
    <property type="entry name" value="LpxI_N"/>
    <property type="match status" value="1"/>
</dbReference>
<dbReference type="Gene3D" id="3.40.140.80">
    <property type="match status" value="1"/>
</dbReference>
<evidence type="ECO:0000313" key="3">
    <source>
        <dbReference type="EMBL" id="MBS3848186.1"/>
    </source>
</evidence>
<sequence length="278" mass="28068">MAGRLSIFAGTGALVPHIVEAALSGGYKVQVLTLAPRDAIPGIKMINVDLDNPLGIIWSLKVFRTTQIAMAGGIHLPDKAREGLIRFANGNVDTGNVVAEAPVGDAALGALAKVLKNMTGADMIGVHELSPDLLAGEGVIAGAGFDDHAAALFALETARAIGMLDIGQAAVTSGRRIIAVEDIGGTDALIERVGALRARGLAGNGSTPLILAKAMQPQQAGFVDLPAVGPRTVTGCAAAGIAAIAVEAGHSLVLERAALQAAAKQHGVVVLGMTLDHG</sequence>
<accession>A0A942E645</accession>
<dbReference type="InterPro" id="IPR053174">
    <property type="entry name" value="LpxI"/>
</dbReference>
<evidence type="ECO:0000259" key="1">
    <source>
        <dbReference type="Pfam" id="PF06230"/>
    </source>
</evidence>
<feature type="domain" description="LpxI C-terminal" evidence="1">
    <location>
        <begin position="148"/>
        <end position="270"/>
    </location>
</feature>
<keyword evidence="4" id="KW-1185">Reference proteome</keyword>
<dbReference type="AlphaFoldDB" id="A0A942E645"/>
<dbReference type="RefSeq" id="WP_212657750.1">
    <property type="nucleotide sequence ID" value="NZ_JAGXTP010000001.1"/>
</dbReference>
<dbReference type="InterPro" id="IPR041255">
    <property type="entry name" value="LpxI_N"/>
</dbReference>
<dbReference type="InterPro" id="IPR043167">
    <property type="entry name" value="LpxI_C_sf"/>
</dbReference>
<organism evidence="3 4">
    <name type="scientific">Devosia litorisediminis</name>
    <dbReference type="NCBI Taxonomy" id="2829817"/>
    <lineage>
        <taxon>Bacteria</taxon>
        <taxon>Pseudomonadati</taxon>
        <taxon>Pseudomonadota</taxon>
        <taxon>Alphaproteobacteria</taxon>
        <taxon>Hyphomicrobiales</taxon>
        <taxon>Devosiaceae</taxon>
        <taxon>Devosia</taxon>
    </lineage>
</organism>
<protein>
    <submittedName>
        <fullName evidence="3">UDP-2,3-diacylglucosamine diphosphatase LpxI</fullName>
        <ecNumber evidence="3">3.6.1.54</ecNumber>
    </submittedName>
</protein>
<name>A0A942E645_9HYPH</name>
<dbReference type="InterPro" id="IPR010415">
    <property type="entry name" value="LpxI_C"/>
</dbReference>
<gene>
    <name evidence="3" type="primary">lpxI</name>
    <name evidence="3" type="ORF">KD146_05690</name>
</gene>
<keyword evidence="3" id="KW-0378">Hydrolase</keyword>
<reference evidence="3" key="1">
    <citation type="submission" date="2021-04" db="EMBL/GenBank/DDBJ databases">
        <title>Devosia litorisediminis sp. nov., isolated from a sand dune.</title>
        <authorList>
            <person name="Park S."/>
            <person name="Yoon J.-H."/>
        </authorList>
    </citation>
    <scope>NUCLEOTIDE SEQUENCE</scope>
    <source>
        <strain evidence="3">BSSL-BM10</strain>
    </source>
</reference>
<dbReference type="GO" id="GO:0016787">
    <property type="term" value="F:hydrolase activity"/>
    <property type="evidence" value="ECO:0007669"/>
    <property type="project" value="UniProtKB-KW"/>
</dbReference>
<dbReference type="PANTHER" id="PTHR39962:SF1">
    <property type="entry name" value="LPXI FAMILY PROTEIN"/>
    <property type="match status" value="1"/>
</dbReference>
<comment type="caution">
    <text evidence="3">The sequence shown here is derived from an EMBL/GenBank/DDBJ whole genome shotgun (WGS) entry which is preliminary data.</text>
</comment>
<dbReference type="Proteomes" id="UP000678281">
    <property type="component" value="Unassembled WGS sequence"/>
</dbReference>
<dbReference type="PANTHER" id="PTHR39962">
    <property type="entry name" value="BLL4848 PROTEIN"/>
    <property type="match status" value="1"/>
</dbReference>
<dbReference type="EC" id="3.6.1.54" evidence="3"/>
<evidence type="ECO:0000259" key="2">
    <source>
        <dbReference type="Pfam" id="PF17930"/>
    </source>
</evidence>
<dbReference type="EMBL" id="JAGXTP010000001">
    <property type="protein sequence ID" value="MBS3848186.1"/>
    <property type="molecule type" value="Genomic_DNA"/>
</dbReference>
<dbReference type="Pfam" id="PF06230">
    <property type="entry name" value="LpxI_C"/>
    <property type="match status" value="1"/>
</dbReference>
<proteinExistence type="predicted"/>
<feature type="domain" description="LpxI N-terminal" evidence="2">
    <location>
        <begin position="5"/>
        <end position="133"/>
    </location>
</feature>
<evidence type="ECO:0000313" key="4">
    <source>
        <dbReference type="Proteomes" id="UP000678281"/>
    </source>
</evidence>